<protein>
    <submittedName>
        <fullName evidence="9">M23 family metallopeptidase</fullName>
    </submittedName>
</protein>
<proteinExistence type="predicted"/>
<dbReference type="PANTHER" id="PTHR21666">
    <property type="entry name" value="PEPTIDASE-RELATED"/>
    <property type="match status" value="1"/>
</dbReference>
<evidence type="ECO:0000313" key="10">
    <source>
        <dbReference type="Proteomes" id="UP001165342"/>
    </source>
</evidence>
<comment type="cofactor">
    <cofactor evidence="1">
        <name>Zn(2+)</name>
        <dbReference type="ChEBI" id="CHEBI:29105"/>
    </cofactor>
</comment>
<keyword evidence="2" id="KW-0645">Protease</keyword>
<sequence>MGGKAAVLSIAGVSIANGERMRARVQRWRVPVVFAAAASAAIAISNAYALGPSTSNQAQLAPPASDPQPVQYLGAALDSPVAVQAQPDADAHAQRFTGRVGDDLTASLQKAGVPERQGREYVAILRRAIDLNNGLSVDDKFDLVIERDDEGQLARVLYIGLDRIARADVALLKWTDGKQVIWVNADGVGGENDASMRMPVSGQVTSRFGNRFHPILGHERFHKGVDLRAAAGTPIVAAADGKVVSAGWHGGYGNQVRVMHNGGLETTYGHMSRIAAWAGEAVRRGQVIGYVGSTGLSTGPHLHYEVLKNGRPVNPLGVKMASGPAQLEGAKLHAFHDELRKLLLLPSAG</sequence>
<dbReference type="Proteomes" id="UP001165342">
    <property type="component" value="Unassembled WGS sequence"/>
</dbReference>
<dbReference type="InterPro" id="IPR050570">
    <property type="entry name" value="Cell_wall_metabolism_enzyme"/>
</dbReference>
<accession>A0ABT0S3P5</accession>
<dbReference type="EMBL" id="JAMGBE010000003">
    <property type="protein sequence ID" value="MCL6730175.1"/>
    <property type="molecule type" value="Genomic_DNA"/>
</dbReference>
<keyword evidence="10" id="KW-1185">Reference proteome</keyword>
<dbReference type="Gene3D" id="2.70.70.10">
    <property type="entry name" value="Glucose Permease (Domain IIA)"/>
    <property type="match status" value="1"/>
</dbReference>
<keyword evidence="4" id="KW-0378">Hydrolase</keyword>
<keyword evidence="5" id="KW-0862">Zinc</keyword>
<keyword evidence="7" id="KW-1133">Transmembrane helix</keyword>
<comment type="caution">
    <text evidence="9">The sequence shown here is derived from an EMBL/GenBank/DDBJ whole genome shotgun (WGS) entry which is preliminary data.</text>
</comment>
<evidence type="ECO:0000256" key="7">
    <source>
        <dbReference type="SAM" id="Phobius"/>
    </source>
</evidence>
<keyword evidence="6" id="KW-0482">Metalloprotease</keyword>
<evidence type="ECO:0000256" key="3">
    <source>
        <dbReference type="ARBA" id="ARBA00022723"/>
    </source>
</evidence>
<evidence type="ECO:0000256" key="5">
    <source>
        <dbReference type="ARBA" id="ARBA00022833"/>
    </source>
</evidence>
<keyword evidence="7" id="KW-0472">Membrane</keyword>
<dbReference type="RefSeq" id="WP_249831675.1">
    <property type="nucleotide sequence ID" value="NZ_JAMGBE010000003.1"/>
</dbReference>
<keyword evidence="3" id="KW-0479">Metal-binding</keyword>
<dbReference type="InterPro" id="IPR016047">
    <property type="entry name" value="M23ase_b-sheet_dom"/>
</dbReference>
<evidence type="ECO:0000256" key="6">
    <source>
        <dbReference type="ARBA" id="ARBA00023049"/>
    </source>
</evidence>
<evidence type="ECO:0000256" key="4">
    <source>
        <dbReference type="ARBA" id="ARBA00022801"/>
    </source>
</evidence>
<gene>
    <name evidence="9" type="ORF">LZ538_08935</name>
</gene>
<dbReference type="PANTHER" id="PTHR21666:SF288">
    <property type="entry name" value="CELL DIVISION PROTEIN YTFB"/>
    <property type="match status" value="1"/>
</dbReference>
<keyword evidence="7" id="KW-0812">Transmembrane</keyword>
<evidence type="ECO:0000256" key="1">
    <source>
        <dbReference type="ARBA" id="ARBA00001947"/>
    </source>
</evidence>
<organism evidence="9 10">
    <name type="scientific">Sphingomonas hankyongi</name>
    <dbReference type="NCBI Taxonomy" id="2908209"/>
    <lineage>
        <taxon>Bacteria</taxon>
        <taxon>Pseudomonadati</taxon>
        <taxon>Pseudomonadota</taxon>
        <taxon>Alphaproteobacteria</taxon>
        <taxon>Sphingomonadales</taxon>
        <taxon>Sphingomonadaceae</taxon>
        <taxon>Sphingomonas</taxon>
    </lineage>
</organism>
<evidence type="ECO:0000256" key="2">
    <source>
        <dbReference type="ARBA" id="ARBA00022670"/>
    </source>
</evidence>
<dbReference type="Pfam" id="PF01551">
    <property type="entry name" value="Peptidase_M23"/>
    <property type="match status" value="1"/>
</dbReference>
<dbReference type="CDD" id="cd12797">
    <property type="entry name" value="M23_peptidase"/>
    <property type="match status" value="1"/>
</dbReference>
<evidence type="ECO:0000313" key="9">
    <source>
        <dbReference type="EMBL" id="MCL6730175.1"/>
    </source>
</evidence>
<feature type="transmembrane region" description="Helical" evidence="7">
    <location>
        <begin position="30"/>
        <end position="50"/>
    </location>
</feature>
<name>A0ABT0S3P5_9SPHN</name>
<feature type="domain" description="M23ase beta-sheet core" evidence="8">
    <location>
        <begin position="220"/>
        <end position="315"/>
    </location>
</feature>
<dbReference type="Gene3D" id="3.10.450.350">
    <property type="match status" value="1"/>
</dbReference>
<evidence type="ECO:0000259" key="8">
    <source>
        <dbReference type="Pfam" id="PF01551"/>
    </source>
</evidence>
<dbReference type="InterPro" id="IPR011055">
    <property type="entry name" value="Dup_hybrid_motif"/>
</dbReference>
<reference evidence="9" key="1">
    <citation type="submission" date="2022-05" db="EMBL/GenBank/DDBJ databases">
        <authorList>
            <person name="Jo J.-H."/>
            <person name="Im W.-T."/>
        </authorList>
    </citation>
    <scope>NUCLEOTIDE SEQUENCE</scope>
    <source>
        <strain evidence="9">SE220</strain>
    </source>
</reference>
<dbReference type="SUPFAM" id="SSF51261">
    <property type="entry name" value="Duplicated hybrid motif"/>
    <property type="match status" value="1"/>
</dbReference>